<dbReference type="PANTHER" id="PTHR43481">
    <property type="entry name" value="FRUCTOSE-1-PHOSPHATE PHOSPHATASE"/>
    <property type="match status" value="1"/>
</dbReference>
<sequence>MTHNPAIIWDVDGTLVDTAEQHFRAWAKFAAEIGHPFTRADFAATFGMRNPEIIRKLFFPDAADPRCQELGARKEDLYRASVREEGTQLLPGVGRLLSEFAAAGYSQAVGSSAPPGNLELLLGLTDTRRYFAAVVSGDDVRRGKPDPEVFLTAAAKLGADPLRCVVFEDAVAGVEAAKAGAMGCVAVTFVGHHSAEKLRAAGADLVVASLEEVTVAQIAALVGGAGTVN</sequence>
<dbReference type="GO" id="GO:0050308">
    <property type="term" value="F:sugar-phosphatase activity"/>
    <property type="evidence" value="ECO:0007669"/>
    <property type="project" value="TreeGrafter"/>
</dbReference>
<dbReference type="Gene3D" id="1.10.150.240">
    <property type="entry name" value="Putative phosphatase, domain 2"/>
    <property type="match status" value="1"/>
</dbReference>
<evidence type="ECO:0000313" key="2">
    <source>
        <dbReference type="EMBL" id="QJW93341.1"/>
    </source>
</evidence>
<dbReference type="Gene3D" id="3.40.50.1000">
    <property type="entry name" value="HAD superfamily/HAD-like"/>
    <property type="match status" value="1"/>
</dbReference>
<keyword evidence="3" id="KW-1185">Reference proteome</keyword>
<dbReference type="InterPro" id="IPR010976">
    <property type="entry name" value="B-phosphoglucomutase_hydrolase"/>
</dbReference>
<dbReference type="EMBL" id="CP053452">
    <property type="protein sequence ID" value="QJW93341.1"/>
    <property type="molecule type" value="Genomic_DNA"/>
</dbReference>
<organism evidence="2 3">
    <name type="scientific">Frigoriglobus tundricola</name>
    <dbReference type="NCBI Taxonomy" id="2774151"/>
    <lineage>
        <taxon>Bacteria</taxon>
        <taxon>Pseudomonadati</taxon>
        <taxon>Planctomycetota</taxon>
        <taxon>Planctomycetia</taxon>
        <taxon>Gemmatales</taxon>
        <taxon>Gemmataceae</taxon>
        <taxon>Frigoriglobus</taxon>
    </lineage>
</organism>
<dbReference type="NCBIfam" id="TIGR02009">
    <property type="entry name" value="PGMB-YQAB-SF"/>
    <property type="match status" value="1"/>
</dbReference>
<dbReference type="PANTHER" id="PTHR43481:SF4">
    <property type="entry name" value="GLYCEROL-1-PHOSPHATE PHOSPHOHYDROLASE 1-RELATED"/>
    <property type="match status" value="1"/>
</dbReference>
<dbReference type="AlphaFoldDB" id="A0A6M5YJ27"/>
<dbReference type="SFLD" id="SFLDS00003">
    <property type="entry name" value="Haloacid_Dehalogenase"/>
    <property type="match status" value="1"/>
</dbReference>
<gene>
    <name evidence="2" type="ORF">FTUN_0847</name>
</gene>
<evidence type="ECO:0000313" key="3">
    <source>
        <dbReference type="Proteomes" id="UP000503447"/>
    </source>
</evidence>
<proteinExistence type="inferred from homology"/>
<evidence type="ECO:0000256" key="1">
    <source>
        <dbReference type="ARBA" id="ARBA00006171"/>
    </source>
</evidence>
<dbReference type="CDD" id="cd07505">
    <property type="entry name" value="HAD_BPGM-like"/>
    <property type="match status" value="1"/>
</dbReference>
<dbReference type="Pfam" id="PF00702">
    <property type="entry name" value="Hydrolase"/>
    <property type="match status" value="1"/>
</dbReference>
<dbReference type="SUPFAM" id="SSF56784">
    <property type="entry name" value="HAD-like"/>
    <property type="match status" value="1"/>
</dbReference>
<dbReference type="SFLD" id="SFLDG01135">
    <property type="entry name" value="C1.5.6:_HAD__Beta-PGM__Phospha"/>
    <property type="match status" value="1"/>
</dbReference>
<dbReference type="KEGG" id="ftj:FTUN_0847"/>
<dbReference type="RefSeq" id="WP_171469548.1">
    <property type="nucleotide sequence ID" value="NZ_CP053452.2"/>
</dbReference>
<dbReference type="EC" id="5.4.2.6" evidence="2"/>
<protein>
    <submittedName>
        <fullName evidence="2">Beta-phosphoglucomutase</fullName>
        <ecNumber evidence="2">5.4.2.6</ecNumber>
    </submittedName>
</protein>
<dbReference type="GO" id="GO:0008801">
    <property type="term" value="F:beta-phosphoglucomutase activity"/>
    <property type="evidence" value="ECO:0007669"/>
    <property type="project" value="UniProtKB-EC"/>
</dbReference>
<dbReference type="InterPro" id="IPR051806">
    <property type="entry name" value="HAD-like_SPP"/>
</dbReference>
<dbReference type="SFLD" id="SFLDG01129">
    <property type="entry name" value="C1.5:_HAD__Beta-PGM__Phosphata"/>
    <property type="match status" value="1"/>
</dbReference>
<dbReference type="NCBIfam" id="TIGR01509">
    <property type="entry name" value="HAD-SF-IA-v3"/>
    <property type="match status" value="1"/>
</dbReference>
<name>A0A6M5YJ27_9BACT</name>
<accession>A0A6M5YJ27</accession>
<dbReference type="InterPro" id="IPR036412">
    <property type="entry name" value="HAD-like_sf"/>
</dbReference>
<reference evidence="3" key="1">
    <citation type="submission" date="2020-05" db="EMBL/GenBank/DDBJ databases">
        <title>Frigoriglobus tundricola gen. nov., sp. nov., a psychrotolerant cellulolytic planctomycete of the family Gemmataceae with two divergent copies of 16S rRNA gene.</title>
        <authorList>
            <person name="Kulichevskaya I.S."/>
            <person name="Ivanova A.A."/>
            <person name="Naumoff D.G."/>
            <person name="Beletsky A.V."/>
            <person name="Rijpstra W.I.C."/>
            <person name="Sinninghe Damste J.S."/>
            <person name="Mardanov A.V."/>
            <person name="Ravin N.V."/>
            <person name="Dedysh S.N."/>
        </authorList>
    </citation>
    <scope>NUCLEOTIDE SEQUENCE [LARGE SCALE GENOMIC DNA]</scope>
    <source>
        <strain evidence="3">PL17</strain>
    </source>
</reference>
<keyword evidence="2" id="KW-0413">Isomerase</keyword>
<comment type="similarity">
    <text evidence="1">Belongs to the HAD-like hydrolase superfamily. CbbY/CbbZ/Gph/YieH family.</text>
</comment>
<dbReference type="InterPro" id="IPR023214">
    <property type="entry name" value="HAD_sf"/>
</dbReference>
<dbReference type="Proteomes" id="UP000503447">
    <property type="component" value="Chromosome"/>
</dbReference>
<dbReference type="InterPro" id="IPR006439">
    <property type="entry name" value="HAD-SF_hydro_IA"/>
</dbReference>
<dbReference type="InterPro" id="IPR023198">
    <property type="entry name" value="PGP-like_dom2"/>
</dbReference>